<gene>
    <name evidence="2" type="ORF">QRX50_31130</name>
</gene>
<evidence type="ECO:0000313" key="3">
    <source>
        <dbReference type="Proteomes" id="UP001236014"/>
    </source>
</evidence>
<dbReference type="AlphaFoldDB" id="A0A9Y2IA48"/>
<dbReference type="Gene3D" id="3.30.420.60">
    <property type="entry name" value="eRF1 domain 2"/>
    <property type="match status" value="1"/>
</dbReference>
<accession>A0A9Y2IA48</accession>
<dbReference type="EMBL" id="CP127294">
    <property type="protein sequence ID" value="WIX75917.1"/>
    <property type="molecule type" value="Genomic_DNA"/>
</dbReference>
<sequence length="364" mass="38157">MDTHDLRPLTTASGPFASVHFDQSHDTEDAAKQLRLRLKEINGALSEQDADPATVAAIVDAIEAAPPAVGPAGRSLIAAHGEIVADRRLAAPPAAQEARYSDLPYFLPVVTHAEDAPEHLVVFVDRHGADVEVHHPDGTVREETVQGPEDDVHKVRGGGPGHRNLQHRTEEAVRHNLEDVASSVAKTVERTGARLVVLAGEVQARAELLGLLPEPVRAITEETDAGGRAAGADRAELDEHVHELLAGRHLAELDDLADRFRAEVGRGSGLAVSGLEAVTAALSEANVATLLVGDPGDAEVLTGREPTQVGVAAPRLAALGAPQAAPHRADEALPYAAVAVGADVVVMDERLDLPGGFAALLRHP</sequence>
<protein>
    <submittedName>
        <fullName evidence="2">Vms1/Ankzf1 family peptidyl-tRNA hydrolase</fullName>
    </submittedName>
</protein>
<reference evidence="2 3" key="1">
    <citation type="submission" date="2023-06" db="EMBL/GenBank/DDBJ databases">
        <authorList>
            <person name="Oyuntsetseg B."/>
            <person name="Kim S.B."/>
        </authorList>
    </citation>
    <scope>NUCLEOTIDE SEQUENCE [LARGE SCALE GENOMIC DNA]</scope>
    <source>
        <strain evidence="2 3">2-15</strain>
    </source>
</reference>
<name>A0A9Y2IA48_9PSEU</name>
<dbReference type="KEGG" id="acab:QRX50_31130"/>
<proteinExistence type="predicted"/>
<dbReference type="InterPro" id="IPR042226">
    <property type="entry name" value="eFR1_2_sf"/>
</dbReference>
<keyword evidence="2" id="KW-0378">Hydrolase</keyword>
<evidence type="ECO:0000313" key="2">
    <source>
        <dbReference type="EMBL" id="WIX75917.1"/>
    </source>
</evidence>
<feature type="region of interest" description="Disordered" evidence="1">
    <location>
        <begin position="1"/>
        <end position="24"/>
    </location>
</feature>
<dbReference type="Pfam" id="PF18844">
    <property type="entry name" value="baeRF_family2"/>
    <property type="match status" value="1"/>
</dbReference>
<evidence type="ECO:0000256" key="1">
    <source>
        <dbReference type="SAM" id="MobiDB-lite"/>
    </source>
</evidence>
<dbReference type="Proteomes" id="UP001236014">
    <property type="component" value="Chromosome"/>
</dbReference>
<keyword evidence="3" id="KW-1185">Reference proteome</keyword>
<organism evidence="2 3">
    <name type="scientific">Amycolatopsis carbonis</name>
    <dbReference type="NCBI Taxonomy" id="715471"/>
    <lineage>
        <taxon>Bacteria</taxon>
        <taxon>Bacillati</taxon>
        <taxon>Actinomycetota</taxon>
        <taxon>Actinomycetes</taxon>
        <taxon>Pseudonocardiales</taxon>
        <taxon>Pseudonocardiaceae</taxon>
        <taxon>Amycolatopsis</taxon>
    </lineage>
</organism>
<dbReference type="InterPro" id="IPR040701">
    <property type="entry name" value="Bact_RF_family2"/>
</dbReference>
<dbReference type="RefSeq" id="WP_285966679.1">
    <property type="nucleotide sequence ID" value="NZ_CP127294.1"/>
</dbReference>
<dbReference type="GO" id="GO:0016787">
    <property type="term" value="F:hydrolase activity"/>
    <property type="evidence" value="ECO:0007669"/>
    <property type="project" value="UniProtKB-KW"/>
</dbReference>